<evidence type="ECO:0000259" key="3">
    <source>
        <dbReference type="Pfam" id="PF20693"/>
    </source>
</evidence>
<keyword evidence="2" id="KW-0812">Transmembrane</keyword>
<protein>
    <recommendedName>
        <fullName evidence="3">YobI-like P-loop NTPase domain-containing protein</fullName>
    </recommendedName>
</protein>
<evidence type="ECO:0000313" key="4">
    <source>
        <dbReference type="EMBL" id="MCW6054896.1"/>
    </source>
</evidence>
<sequence>MFQGLLASIKSKRAAFPVAAREGIRIFRSLCSAPASPGTFEPLTPVLIDSDHFDRYERELLGALGKDEVLNIALTGGYGAGKSSVLKTFFERHPEFQTAYVSLATFSKDAPPPATGSGTEPRTEPPETLARNSQSVQDSGEGSTSRDLIARIEETIVQQLLYAVPAARLPKTRLKRIVQTSGCSIARRTIVLGMIFIASLRLYIPNLKEMPTLDPAWLLTSLLAIPGWLAVLVAGLGGFYLLYAGLKFLSMFSIDGLTLKGGKLEAVNHGSVLHKNVDEIIYCFERSDVRVVVIEDLDRFGTQEIFFRLREINFTIRNSPQITRPVHFIYAIRDELFTVTDKTKFFDLIIPVIPVVNSENSREKLNELMKIRAVDGKTLGADLDPVLVETVCYYIDEMRLIKNVVNEYDIFASLLSHGGLNLDQNKLFAIVVLRNLYPEEFAELVKRKGKVYSLLTGLSSWANQPSQALAELERLIEEKSQREEYVEERIIDLRLSVWFEVLRASGIDGANYVLVNGSERVSLNEFLQDDVFNRICEAEQLKGTLFSQWAHHHPVGNIVRPNDALTQASYRTRLAWIHQSMKSMDEAIGAAERKLTEIKTISFREAARGDYGAIIDQRLPGMEIVVYLMRAGYLDTDYTDYLGFFYEGSLTRDDQNLILALRRRATLDVASPVRNPERVAGKLEHDALGDGKGIIADLIVQLSLSAPLTELSDTRTQKLEVILKSGHQNAGRLAEAVSIILAGDARLPLVRAVYALAPELFAVILSAERFKESDARQALVCGIMDALSQQQLEAMAHRQPLLEVIASLTCVNHLVTGMASNIDGWAWLRREPVRFNNLSAEVGASTLGQLIGWGCLQLSLPMMALILKTLADEGGDVSYKRLRALSLAGLDSLIEIAPEDFIFELMKQQGKLQEDTESLRYILGLVEDDQEVQEDLFQHTECLIDDLEGFTDNIWEKALELDRVTFVPNAAWSYYIGMIVRPTETPSEPIDKEEQNRIRDIFTAFLARNAREAQRLWDDARGEVDDLKAFLLASELDDDSLDEIFGSTTVGPESLAGLNISADRWAFLAQAHFVPFDGQVLEEISNNAPTAEAAYLIRCWADARDYVDLRKLDPKAVGLISTARSVPIGDIAEMWEGLVEREEASHAAVVGKLALVCARANAENLIMPRNCRSIIASGACDVSLPQREKQELLHQALKLHINWATTSSILVSLSDGYSELLGDKRTVRLPNSELDVRLCEALNDRGFVGKIKPEKDYITVYTKRVGRL</sequence>
<feature type="region of interest" description="Disordered" evidence="1">
    <location>
        <begin position="110"/>
        <end position="144"/>
    </location>
</feature>
<comment type="caution">
    <text evidence="4">The sequence shown here is derived from an EMBL/GenBank/DDBJ whole genome shotgun (WGS) entry which is preliminary data.</text>
</comment>
<accession>A0ABT3LG20</accession>
<dbReference type="EMBL" id="JAINZM010000003">
    <property type="protein sequence ID" value="MCW6054896.1"/>
    <property type="molecule type" value="Genomic_DNA"/>
</dbReference>
<name>A0ABT3LG20_9PSED</name>
<feature type="compositionally biased region" description="Polar residues" evidence="1">
    <location>
        <begin position="130"/>
        <end position="144"/>
    </location>
</feature>
<keyword evidence="2" id="KW-0472">Membrane</keyword>
<feature type="domain" description="YobI-like P-loop NTPase" evidence="3">
    <location>
        <begin position="56"/>
        <end position="452"/>
    </location>
</feature>
<organism evidence="4 5">
    <name type="scientific">Pseudomonas fragariae</name>
    <name type="common">ex Marin et al. 2024</name>
    <dbReference type="NCBI Taxonomy" id="3080056"/>
    <lineage>
        <taxon>Bacteria</taxon>
        <taxon>Pseudomonadati</taxon>
        <taxon>Pseudomonadota</taxon>
        <taxon>Gammaproteobacteria</taxon>
        <taxon>Pseudomonadales</taxon>
        <taxon>Pseudomonadaceae</taxon>
        <taxon>Pseudomonas</taxon>
    </lineage>
</organism>
<keyword evidence="2" id="KW-1133">Transmembrane helix</keyword>
<evidence type="ECO:0000313" key="5">
    <source>
        <dbReference type="Proteomes" id="UP001142690"/>
    </source>
</evidence>
<evidence type="ECO:0000256" key="1">
    <source>
        <dbReference type="SAM" id="MobiDB-lite"/>
    </source>
</evidence>
<evidence type="ECO:0000256" key="2">
    <source>
        <dbReference type="SAM" id="Phobius"/>
    </source>
</evidence>
<keyword evidence="5" id="KW-1185">Reference proteome</keyword>
<dbReference type="Pfam" id="PF20693">
    <property type="entry name" value="YobI-ATPase"/>
    <property type="match status" value="1"/>
</dbReference>
<dbReference type="InterPro" id="IPR048428">
    <property type="entry name" value="YobI-NTPase"/>
</dbReference>
<feature type="transmembrane region" description="Helical" evidence="2">
    <location>
        <begin position="185"/>
        <end position="204"/>
    </location>
</feature>
<dbReference type="Proteomes" id="UP001142690">
    <property type="component" value="Unassembled WGS sequence"/>
</dbReference>
<gene>
    <name evidence="4" type="ORF">K7K06_04430</name>
</gene>
<reference evidence="4" key="1">
    <citation type="submission" date="2021-08" db="EMBL/GenBank/DDBJ databases">
        <title>Characterization of Pseudomonas fragariae.</title>
        <authorList>
            <person name="Carvalho R."/>
            <person name="Marin M."/>
        </authorList>
    </citation>
    <scope>NUCLEOTIDE SEQUENCE</scope>
    <source>
        <strain evidence="4">17</strain>
    </source>
</reference>
<proteinExistence type="predicted"/>
<feature type="transmembrane region" description="Helical" evidence="2">
    <location>
        <begin position="216"/>
        <end position="243"/>
    </location>
</feature>
<dbReference type="SUPFAM" id="SSF142764">
    <property type="entry name" value="YgbK-like"/>
    <property type="match status" value="1"/>
</dbReference>